<evidence type="ECO:0000313" key="2">
    <source>
        <dbReference type="Proteomes" id="UP000813461"/>
    </source>
</evidence>
<reference evidence="1" key="1">
    <citation type="journal article" date="2021" name="Nat. Commun.">
        <title>Genetic determinants of endophytism in the Arabidopsis root mycobiome.</title>
        <authorList>
            <person name="Mesny F."/>
            <person name="Miyauchi S."/>
            <person name="Thiergart T."/>
            <person name="Pickel B."/>
            <person name="Atanasova L."/>
            <person name="Karlsson M."/>
            <person name="Huettel B."/>
            <person name="Barry K.W."/>
            <person name="Haridas S."/>
            <person name="Chen C."/>
            <person name="Bauer D."/>
            <person name="Andreopoulos W."/>
            <person name="Pangilinan J."/>
            <person name="LaButti K."/>
            <person name="Riley R."/>
            <person name="Lipzen A."/>
            <person name="Clum A."/>
            <person name="Drula E."/>
            <person name="Henrissat B."/>
            <person name="Kohler A."/>
            <person name="Grigoriev I.V."/>
            <person name="Martin F.M."/>
            <person name="Hacquard S."/>
        </authorList>
    </citation>
    <scope>NUCLEOTIDE SEQUENCE</scope>
    <source>
        <strain evidence="1">MPI-SDFR-AT-0120</strain>
    </source>
</reference>
<proteinExistence type="predicted"/>
<organism evidence="1 2">
    <name type="scientific">Paraphoma chrysanthemicola</name>
    <dbReference type="NCBI Taxonomy" id="798071"/>
    <lineage>
        <taxon>Eukaryota</taxon>
        <taxon>Fungi</taxon>
        <taxon>Dikarya</taxon>
        <taxon>Ascomycota</taxon>
        <taxon>Pezizomycotina</taxon>
        <taxon>Dothideomycetes</taxon>
        <taxon>Pleosporomycetidae</taxon>
        <taxon>Pleosporales</taxon>
        <taxon>Pleosporineae</taxon>
        <taxon>Phaeosphaeriaceae</taxon>
        <taxon>Paraphoma</taxon>
    </lineage>
</organism>
<evidence type="ECO:0000313" key="1">
    <source>
        <dbReference type="EMBL" id="KAH7066493.1"/>
    </source>
</evidence>
<dbReference type="EMBL" id="JAGMVJ010000039">
    <property type="protein sequence ID" value="KAH7066493.1"/>
    <property type="molecule type" value="Genomic_DNA"/>
</dbReference>
<dbReference type="AlphaFoldDB" id="A0A8K0QRS9"/>
<accession>A0A8K0QRS9</accession>
<dbReference type="Proteomes" id="UP000813461">
    <property type="component" value="Unassembled WGS sequence"/>
</dbReference>
<gene>
    <name evidence="1" type="ORF">FB567DRAFT_585591</name>
</gene>
<dbReference type="OrthoDB" id="5295747at2759"/>
<comment type="caution">
    <text evidence="1">The sequence shown here is derived from an EMBL/GenBank/DDBJ whole genome shotgun (WGS) entry which is preliminary data.</text>
</comment>
<protein>
    <submittedName>
        <fullName evidence="1">Uncharacterized protein</fullName>
    </submittedName>
</protein>
<keyword evidence="2" id="KW-1185">Reference proteome</keyword>
<sequence>MLGRDQPVNSYWYTAYAAAEDGHDYFVVACHSYSANLSEIITYVSFYDVDTQEYYGTNVVVPARIPTTTYNIDGGGLRVCASTPDLVSTQHAIVLFPDGQNQVHAIDPDLQERNPFVTPNNNTYYTDLNFNIPTLDLYLNVSVPAGVGEMAEEGNLGGSTTLYGAYALYSGTLEGDSIKGFGLVERTFQFGFA</sequence>
<name>A0A8K0QRS9_9PLEO</name>